<protein>
    <submittedName>
        <fullName evidence="1">AlNc14C132G7003 protein</fullName>
    </submittedName>
</protein>
<dbReference type="EMBL" id="FR824177">
    <property type="protein sequence ID" value="CCA21755.1"/>
    <property type="molecule type" value="Genomic_DNA"/>
</dbReference>
<reference evidence="1" key="1">
    <citation type="journal article" date="2011" name="PLoS Biol.">
        <title>Gene gain and loss during evolution of obligate parasitism in the white rust pathogen of Arabidopsis thaliana.</title>
        <authorList>
            <person name="Kemen E."/>
            <person name="Gardiner A."/>
            <person name="Schultz-Larsen T."/>
            <person name="Kemen A.C."/>
            <person name="Balmuth A.L."/>
            <person name="Robert-Seilaniantz A."/>
            <person name="Bailey K."/>
            <person name="Holub E."/>
            <person name="Studholme D.J."/>
            <person name="Maclean D."/>
            <person name="Jones J.D."/>
        </authorList>
    </citation>
    <scope>NUCLEOTIDE SEQUENCE</scope>
</reference>
<organism evidence="1">
    <name type="scientific">Albugo laibachii Nc14</name>
    <dbReference type="NCBI Taxonomy" id="890382"/>
    <lineage>
        <taxon>Eukaryota</taxon>
        <taxon>Sar</taxon>
        <taxon>Stramenopiles</taxon>
        <taxon>Oomycota</taxon>
        <taxon>Peronosporomycetes</taxon>
        <taxon>Albuginales</taxon>
        <taxon>Albuginaceae</taxon>
        <taxon>Albugo</taxon>
    </lineage>
</organism>
<reference evidence="1" key="2">
    <citation type="submission" date="2011-02" db="EMBL/GenBank/DDBJ databases">
        <authorList>
            <person name="MacLean D."/>
        </authorList>
    </citation>
    <scope>NUCLEOTIDE SEQUENCE</scope>
</reference>
<sequence length="65" mass="7569">MESSICTIWKNFSKIRLLSQWKGYFVYKLKKLFSHPLQNGIPFKQIGIVITVLKDKILPRAQSTS</sequence>
<proteinExistence type="predicted"/>
<dbReference type="AlphaFoldDB" id="F0WKF1"/>
<dbReference type="HOGENOM" id="CLU_2854328_0_0_1"/>
<evidence type="ECO:0000313" key="1">
    <source>
        <dbReference type="EMBL" id="CCA21755.1"/>
    </source>
</evidence>
<gene>
    <name evidence="1" type="primary">AlNc14C132G7003</name>
    <name evidence="1" type="ORF">ALNC14_078980</name>
</gene>
<accession>F0WKF1</accession>
<name>F0WKF1_9STRA</name>